<sequence length="221" mass="25144">MTADSGGMADVQGRARKILRKIGIMGGTFDPIHFGHLLAAEESRTALDLDEVIFIPAGDPAHKRERKTASPEDRYVMTLLTTLGNQKFTPSRIEIDRKEPSHTVDTLREMRHWYAPEKVDFFFITGLDAVLGITTWKEHEALPGLCRIVAVNRPGYVPQKLESLPDEMRSAIIPLEIPLLSISSTEIRQRIEQGRSIKYLLPEAVEQYIYKKGLYRRKMEV</sequence>
<name>A0A644VV94_9ZZZZ</name>
<keyword evidence="6" id="KW-0067">ATP-binding</keyword>
<dbReference type="EC" id="2.7.7.18" evidence="9"/>
<dbReference type="NCBIfam" id="NF000840">
    <property type="entry name" value="PRK00071.1-3"/>
    <property type="match status" value="1"/>
</dbReference>
<evidence type="ECO:0000256" key="3">
    <source>
        <dbReference type="ARBA" id="ARBA00022679"/>
    </source>
</evidence>
<dbReference type="InterPro" id="IPR004821">
    <property type="entry name" value="Cyt_trans-like"/>
</dbReference>
<dbReference type="EMBL" id="VSSQ01000463">
    <property type="protein sequence ID" value="MPL95339.1"/>
    <property type="molecule type" value="Genomic_DNA"/>
</dbReference>
<evidence type="ECO:0000256" key="6">
    <source>
        <dbReference type="ARBA" id="ARBA00022840"/>
    </source>
</evidence>
<dbReference type="GO" id="GO:0005524">
    <property type="term" value="F:ATP binding"/>
    <property type="evidence" value="ECO:0007669"/>
    <property type="project" value="UniProtKB-KW"/>
</dbReference>
<dbReference type="InterPro" id="IPR005248">
    <property type="entry name" value="NadD/NMNAT"/>
</dbReference>
<evidence type="ECO:0000256" key="1">
    <source>
        <dbReference type="ARBA" id="ARBA00004790"/>
    </source>
</evidence>
<feature type="domain" description="Cytidyltransferase-like" evidence="8">
    <location>
        <begin position="24"/>
        <end position="190"/>
    </location>
</feature>
<dbReference type="NCBIfam" id="TIGR00482">
    <property type="entry name" value="nicotinate (nicotinamide) nucleotide adenylyltransferase"/>
    <property type="match status" value="1"/>
</dbReference>
<keyword evidence="4 9" id="KW-0548">Nucleotidyltransferase</keyword>
<dbReference type="GO" id="GO:0009435">
    <property type="term" value="P:NAD+ biosynthetic process"/>
    <property type="evidence" value="ECO:0007669"/>
    <property type="project" value="UniProtKB-UniPathway"/>
</dbReference>
<dbReference type="UniPathway" id="UPA00253"/>
<dbReference type="InterPro" id="IPR014729">
    <property type="entry name" value="Rossmann-like_a/b/a_fold"/>
</dbReference>
<accession>A0A644VV94</accession>
<protein>
    <submittedName>
        <fullName evidence="9">Putative nicotinate-nucleotide adenylyltransferase</fullName>
        <ecNumber evidence="9">2.7.7.18</ecNumber>
    </submittedName>
</protein>
<evidence type="ECO:0000259" key="8">
    <source>
        <dbReference type="Pfam" id="PF01467"/>
    </source>
</evidence>
<dbReference type="GO" id="GO:0004515">
    <property type="term" value="F:nicotinate-nucleotide adenylyltransferase activity"/>
    <property type="evidence" value="ECO:0007669"/>
    <property type="project" value="UniProtKB-EC"/>
</dbReference>
<dbReference type="AlphaFoldDB" id="A0A644VV94"/>
<evidence type="ECO:0000256" key="4">
    <source>
        <dbReference type="ARBA" id="ARBA00022695"/>
    </source>
</evidence>
<proteinExistence type="inferred from homology"/>
<evidence type="ECO:0000313" key="9">
    <source>
        <dbReference type="EMBL" id="MPL95339.1"/>
    </source>
</evidence>
<dbReference type="Gene3D" id="3.40.50.620">
    <property type="entry name" value="HUPs"/>
    <property type="match status" value="1"/>
</dbReference>
<keyword evidence="3 9" id="KW-0808">Transferase</keyword>
<dbReference type="NCBIfam" id="TIGR00125">
    <property type="entry name" value="cyt_tran_rel"/>
    <property type="match status" value="1"/>
</dbReference>
<dbReference type="HAMAP" id="MF_00244">
    <property type="entry name" value="NaMN_adenylyltr"/>
    <property type="match status" value="1"/>
</dbReference>
<keyword evidence="7" id="KW-0520">NAD</keyword>
<dbReference type="PANTHER" id="PTHR39321:SF3">
    <property type="entry name" value="PHOSPHOPANTETHEINE ADENYLYLTRANSFERASE"/>
    <property type="match status" value="1"/>
</dbReference>
<evidence type="ECO:0000256" key="2">
    <source>
        <dbReference type="ARBA" id="ARBA00022642"/>
    </source>
</evidence>
<dbReference type="PANTHER" id="PTHR39321">
    <property type="entry name" value="NICOTINATE-NUCLEOTIDE ADENYLYLTRANSFERASE-RELATED"/>
    <property type="match status" value="1"/>
</dbReference>
<comment type="caution">
    <text evidence="9">The sequence shown here is derived from an EMBL/GenBank/DDBJ whole genome shotgun (WGS) entry which is preliminary data.</text>
</comment>
<evidence type="ECO:0000256" key="5">
    <source>
        <dbReference type="ARBA" id="ARBA00022741"/>
    </source>
</evidence>
<gene>
    <name evidence="9" type="primary">nadD_12</name>
    <name evidence="9" type="ORF">SDC9_41509</name>
</gene>
<dbReference type="SUPFAM" id="SSF52374">
    <property type="entry name" value="Nucleotidylyl transferase"/>
    <property type="match status" value="1"/>
</dbReference>
<reference evidence="9" key="1">
    <citation type="submission" date="2019-08" db="EMBL/GenBank/DDBJ databases">
        <authorList>
            <person name="Kucharzyk K."/>
            <person name="Murdoch R.W."/>
            <person name="Higgins S."/>
            <person name="Loffler F."/>
        </authorList>
    </citation>
    <scope>NUCLEOTIDE SEQUENCE</scope>
</reference>
<keyword evidence="5" id="KW-0547">Nucleotide-binding</keyword>
<evidence type="ECO:0000256" key="7">
    <source>
        <dbReference type="ARBA" id="ARBA00023027"/>
    </source>
</evidence>
<dbReference type="Pfam" id="PF01467">
    <property type="entry name" value="CTP_transf_like"/>
    <property type="match status" value="1"/>
</dbReference>
<keyword evidence="2" id="KW-0662">Pyridine nucleotide biosynthesis</keyword>
<dbReference type="CDD" id="cd02165">
    <property type="entry name" value="NMNAT"/>
    <property type="match status" value="1"/>
</dbReference>
<comment type="pathway">
    <text evidence="1">Cofactor biosynthesis; NAD(+) biosynthesis.</text>
</comment>
<organism evidence="9">
    <name type="scientific">bioreactor metagenome</name>
    <dbReference type="NCBI Taxonomy" id="1076179"/>
    <lineage>
        <taxon>unclassified sequences</taxon>
        <taxon>metagenomes</taxon>
        <taxon>ecological metagenomes</taxon>
    </lineage>
</organism>